<accession>A0A8J7LIK1</accession>
<proteinExistence type="predicted"/>
<reference evidence="2 3" key="1">
    <citation type="journal article" date="2021" name="Int. J. Syst. Evol. Microbiol.">
        <title>Amazonocrinis nigriterrae gen. nov., sp. nov., Atlanticothrix silvestris gen. nov., sp. nov. and Dendronalium phyllosphericum gen. nov., sp. nov., nostocacean cyanobacteria from Brazilian environments.</title>
        <authorList>
            <person name="Alvarenga D.O."/>
            <person name="Andreote A.P.D."/>
            <person name="Branco L.H.Z."/>
            <person name="Delbaje E."/>
            <person name="Cruz R.B."/>
            <person name="Varani A.M."/>
            <person name="Fiore M.F."/>
        </authorList>
    </citation>
    <scope>NUCLEOTIDE SEQUENCE [LARGE SCALE GENOMIC DNA]</scope>
    <source>
        <strain evidence="2 3">CENA369</strain>
    </source>
</reference>
<organism evidence="2 3">
    <name type="scientific">Dendronalium phyllosphericum CENA369</name>
    <dbReference type="NCBI Taxonomy" id="1725256"/>
    <lineage>
        <taxon>Bacteria</taxon>
        <taxon>Bacillati</taxon>
        <taxon>Cyanobacteriota</taxon>
        <taxon>Cyanophyceae</taxon>
        <taxon>Nostocales</taxon>
        <taxon>Nostocaceae</taxon>
        <taxon>Dendronalium</taxon>
        <taxon>Dendronalium phyllosphericum</taxon>
    </lineage>
</organism>
<dbReference type="PANTHER" id="PTHR35801:SF1">
    <property type="entry name" value="PHOSPHOSERINE PHOSPHATASE RSBX"/>
    <property type="match status" value="1"/>
</dbReference>
<protein>
    <submittedName>
        <fullName evidence="2">SpoIIE family protein phosphatase</fullName>
    </submittedName>
</protein>
<dbReference type="SUPFAM" id="SSF81606">
    <property type="entry name" value="PP2C-like"/>
    <property type="match status" value="1"/>
</dbReference>
<dbReference type="InterPro" id="IPR036457">
    <property type="entry name" value="PPM-type-like_dom_sf"/>
</dbReference>
<dbReference type="Gene3D" id="3.60.40.10">
    <property type="entry name" value="PPM-type phosphatase domain"/>
    <property type="match status" value="1"/>
</dbReference>
<sequence length="334" mass="35730">MSNSAVLSISEPSQAGEARRNAVALASSLGFNETAKGKVAIVVTEIANNLLQHAKEGLILLQTINKQNVLGIEILSLDKGPGIDNIDECLRDGFSTAGTPGNGLGAIFRLSDVFEIYSRPNEGTAILSQLWAAPLSASLPEQLELGVVCLPKIGEEVSGDAWASKVSQQLCLLLVADGLGHGPLAAKASLEAVRIFEESNHKSPKEIVEAAHGALRSTRGAALAIAQINFEQQSISFTGVGNIAASFLSPVKNYNLISHNGTVGHEARKIQEFTHQWHPSGILIMHSDGLSSQWRLERYPGLSYKHPSLIAGILYRDFNRDRDDVTVLVAREGG</sequence>
<dbReference type="Pfam" id="PF07228">
    <property type="entry name" value="SpoIIE"/>
    <property type="match status" value="1"/>
</dbReference>
<dbReference type="EMBL" id="JAECZA010000252">
    <property type="protein sequence ID" value="MBH8577063.1"/>
    <property type="molecule type" value="Genomic_DNA"/>
</dbReference>
<evidence type="ECO:0000313" key="3">
    <source>
        <dbReference type="Proteomes" id="UP000662314"/>
    </source>
</evidence>
<dbReference type="AlphaFoldDB" id="A0A8J7LIK1"/>
<dbReference type="Proteomes" id="UP000662314">
    <property type="component" value="Unassembled WGS sequence"/>
</dbReference>
<dbReference type="Gene3D" id="3.30.565.10">
    <property type="entry name" value="Histidine kinase-like ATPase, C-terminal domain"/>
    <property type="match status" value="1"/>
</dbReference>
<dbReference type="InterPro" id="IPR036890">
    <property type="entry name" value="HATPase_C_sf"/>
</dbReference>
<dbReference type="InterPro" id="IPR003594">
    <property type="entry name" value="HATPase_dom"/>
</dbReference>
<dbReference type="SMART" id="SM00331">
    <property type="entry name" value="PP2C_SIG"/>
    <property type="match status" value="1"/>
</dbReference>
<gene>
    <name evidence="2" type="ORF">I8752_29595</name>
</gene>
<dbReference type="InterPro" id="IPR001932">
    <property type="entry name" value="PPM-type_phosphatase-like_dom"/>
</dbReference>
<name>A0A8J7LIK1_9NOST</name>
<dbReference type="InterPro" id="IPR039248">
    <property type="entry name" value="Ptase_RsbX"/>
</dbReference>
<evidence type="ECO:0000259" key="1">
    <source>
        <dbReference type="SMART" id="SM00331"/>
    </source>
</evidence>
<dbReference type="CDD" id="cd16934">
    <property type="entry name" value="HATPase_RsbT-like"/>
    <property type="match status" value="1"/>
</dbReference>
<comment type="caution">
    <text evidence="2">The sequence shown here is derived from an EMBL/GenBank/DDBJ whole genome shotgun (WGS) entry which is preliminary data.</text>
</comment>
<feature type="domain" description="PPM-type phosphatase" evidence="1">
    <location>
        <begin position="142"/>
        <end position="332"/>
    </location>
</feature>
<dbReference type="Pfam" id="PF13581">
    <property type="entry name" value="HATPase_c_2"/>
    <property type="match status" value="1"/>
</dbReference>
<evidence type="ECO:0000313" key="2">
    <source>
        <dbReference type="EMBL" id="MBH8577063.1"/>
    </source>
</evidence>
<dbReference type="PANTHER" id="PTHR35801">
    <property type="entry name" value="PHOSPHOSERINE PHOSPHATASE RSBX"/>
    <property type="match status" value="1"/>
</dbReference>
<dbReference type="SUPFAM" id="SSF55874">
    <property type="entry name" value="ATPase domain of HSP90 chaperone/DNA topoisomerase II/histidine kinase"/>
    <property type="match status" value="1"/>
</dbReference>
<keyword evidence="3" id="KW-1185">Reference proteome</keyword>
<dbReference type="RefSeq" id="WP_214435779.1">
    <property type="nucleotide sequence ID" value="NZ_CAWPUQ010000182.1"/>
</dbReference>